<comment type="pathway">
    <text evidence="3">Lipid metabolism; fatty acid biosynthesis.</text>
</comment>
<accession>A0A1H8NL79</accession>
<dbReference type="AlphaFoldDB" id="A0A1H8NL79"/>
<dbReference type="PANTHER" id="PTHR45266">
    <property type="entry name" value="OXALOACETATE DECARBOXYLASE ALPHA CHAIN"/>
    <property type="match status" value="1"/>
</dbReference>
<dbReference type="GO" id="GO:0003989">
    <property type="term" value="F:acetyl-CoA carboxylase activity"/>
    <property type="evidence" value="ECO:0007669"/>
    <property type="project" value="InterPro"/>
</dbReference>
<reference evidence="5 6" key="1">
    <citation type="submission" date="2016-10" db="EMBL/GenBank/DDBJ databases">
        <authorList>
            <person name="de Groot N.N."/>
        </authorList>
    </citation>
    <scope>NUCLEOTIDE SEQUENCE [LARGE SCALE GENOMIC DNA]</scope>
    <source>
        <strain evidence="5 6">CGMCC 1.10434</strain>
    </source>
</reference>
<dbReference type="InterPro" id="IPR000089">
    <property type="entry name" value="Biotin_lipoyl"/>
</dbReference>
<keyword evidence="2 3" id="KW-0092">Biotin</keyword>
<dbReference type="Pfam" id="PF00364">
    <property type="entry name" value="Biotin_lipoyl"/>
    <property type="match status" value="1"/>
</dbReference>
<evidence type="ECO:0000259" key="4">
    <source>
        <dbReference type="PROSITE" id="PS50968"/>
    </source>
</evidence>
<dbReference type="PANTHER" id="PTHR45266:SF3">
    <property type="entry name" value="OXALOACETATE DECARBOXYLASE ALPHA CHAIN"/>
    <property type="match status" value="1"/>
</dbReference>
<gene>
    <name evidence="5" type="ORF">SAMN04488134_10624</name>
</gene>
<evidence type="ECO:0000256" key="3">
    <source>
        <dbReference type="RuleBase" id="RU364072"/>
    </source>
</evidence>
<dbReference type="PRINTS" id="PR01071">
    <property type="entry name" value="ACOABIOTINCC"/>
</dbReference>
<proteinExistence type="predicted"/>
<dbReference type="PROSITE" id="PS50968">
    <property type="entry name" value="BIOTINYL_LIPOYL"/>
    <property type="match status" value="1"/>
</dbReference>
<dbReference type="Gene3D" id="2.40.50.100">
    <property type="match status" value="1"/>
</dbReference>
<dbReference type="SUPFAM" id="SSF51230">
    <property type="entry name" value="Single hybrid motif"/>
    <property type="match status" value="1"/>
</dbReference>
<dbReference type="RefSeq" id="WP_091497231.1">
    <property type="nucleotide sequence ID" value="NZ_FODJ01000006.1"/>
</dbReference>
<dbReference type="UniPathway" id="UPA00094"/>
<dbReference type="InterPro" id="IPR050709">
    <property type="entry name" value="Biotin_Carboxyl_Carrier/Decarb"/>
</dbReference>
<organism evidence="5 6">
    <name type="scientific">Amphibacillus marinus</name>
    <dbReference type="NCBI Taxonomy" id="872970"/>
    <lineage>
        <taxon>Bacteria</taxon>
        <taxon>Bacillati</taxon>
        <taxon>Bacillota</taxon>
        <taxon>Bacilli</taxon>
        <taxon>Bacillales</taxon>
        <taxon>Bacillaceae</taxon>
        <taxon>Amphibacillus</taxon>
    </lineage>
</organism>
<keyword evidence="3" id="KW-0443">Lipid metabolism</keyword>
<dbReference type="STRING" id="872970.SAMN04488134_10624"/>
<comment type="function">
    <text evidence="3">This protein is a component of the acetyl coenzyme A carboxylase complex; first, biotin carboxylase catalyzes the carboxylation of the carrier protein and then the transcarboxylase transfers the carboxyl group to form malonyl-CoA.</text>
</comment>
<evidence type="ECO:0000313" key="6">
    <source>
        <dbReference type="Proteomes" id="UP000199300"/>
    </source>
</evidence>
<dbReference type="NCBIfam" id="TIGR00531">
    <property type="entry name" value="BCCP"/>
    <property type="match status" value="1"/>
</dbReference>
<sequence>MIKISEIKELIKVLDASSVDELVYEFENEKLKLKKNVPTFESVPVQTAQPIVTPAIELADDKQPVTVEKVQPDYDYEITSPMVGTFYLSSSPETGPYVKIGDQVTKKSVVCIVEAMKLFNEIEAEVDGEVVTILAENGELVEYGQPLFGIKQK</sequence>
<keyword evidence="3" id="KW-0444">Lipid biosynthesis</keyword>
<dbReference type="InterPro" id="IPR011053">
    <property type="entry name" value="Single_hybrid_motif"/>
</dbReference>
<keyword evidence="3" id="KW-0275">Fatty acid biosynthesis</keyword>
<keyword evidence="6" id="KW-1185">Reference proteome</keyword>
<dbReference type="Proteomes" id="UP000199300">
    <property type="component" value="Unassembled WGS sequence"/>
</dbReference>
<keyword evidence="3" id="KW-0276">Fatty acid metabolism</keyword>
<protein>
    <recommendedName>
        <fullName evidence="1 3">Biotin carboxyl carrier protein of acetyl-CoA carboxylase</fullName>
    </recommendedName>
</protein>
<dbReference type="GO" id="GO:0006633">
    <property type="term" value="P:fatty acid biosynthetic process"/>
    <property type="evidence" value="ECO:0007669"/>
    <property type="project" value="UniProtKB-UniPathway"/>
</dbReference>
<dbReference type="GO" id="GO:0009317">
    <property type="term" value="C:acetyl-CoA carboxylase complex"/>
    <property type="evidence" value="ECO:0007669"/>
    <property type="project" value="InterPro"/>
</dbReference>
<name>A0A1H8NL79_9BACI</name>
<evidence type="ECO:0000256" key="2">
    <source>
        <dbReference type="ARBA" id="ARBA00023267"/>
    </source>
</evidence>
<dbReference type="OrthoDB" id="9811735at2"/>
<dbReference type="EMBL" id="FODJ01000006">
    <property type="protein sequence ID" value="SEO30374.1"/>
    <property type="molecule type" value="Genomic_DNA"/>
</dbReference>
<evidence type="ECO:0000313" key="5">
    <source>
        <dbReference type="EMBL" id="SEO30374.1"/>
    </source>
</evidence>
<evidence type="ECO:0000256" key="1">
    <source>
        <dbReference type="ARBA" id="ARBA00017562"/>
    </source>
</evidence>
<dbReference type="CDD" id="cd06850">
    <property type="entry name" value="biotinyl_domain"/>
    <property type="match status" value="1"/>
</dbReference>
<dbReference type="InterPro" id="IPR001249">
    <property type="entry name" value="AcCoA_biotinCC"/>
</dbReference>
<feature type="domain" description="Lipoyl-binding" evidence="4">
    <location>
        <begin position="75"/>
        <end position="151"/>
    </location>
</feature>